<reference evidence="4" key="1">
    <citation type="submission" date="2023-04" db="EMBL/GenBank/DDBJ databases">
        <title>Candida boidinii NBRC 10035.</title>
        <authorList>
            <person name="Ichikawa N."/>
            <person name="Sato H."/>
            <person name="Tonouchi N."/>
        </authorList>
    </citation>
    <scope>NUCLEOTIDE SEQUENCE</scope>
    <source>
        <strain evidence="4">NBRC 10035</strain>
    </source>
</reference>
<proteinExistence type="predicted"/>
<organism evidence="4 5">
    <name type="scientific">Candida boidinii</name>
    <name type="common">Yeast</name>
    <dbReference type="NCBI Taxonomy" id="5477"/>
    <lineage>
        <taxon>Eukaryota</taxon>
        <taxon>Fungi</taxon>
        <taxon>Dikarya</taxon>
        <taxon>Ascomycota</taxon>
        <taxon>Saccharomycotina</taxon>
        <taxon>Pichiomycetes</taxon>
        <taxon>Pichiales</taxon>
        <taxon>Pichiaceae</taxon>
        <taxon>Ogataea</taxon>
        <taxon>Ogataea/Candida clade</taxon>
    </lineage>
</organism>
<dbReference type="Proteomes" id="UP001165120">
    <property type="component" value="Unassembled WGS sequence"/>
</dbReference>
<dbReference type="Pfam" id="PF01465">
    <property type="entry name" value="GRIP"/>
    <property type="match status" value="1"/>
</dbReference>
<feature type="coiled-coil region" evidence="1">
    <location>
        <begin position="26"/>
        <end position="187"/>
    </location>
</feature>
<evidence type="ECO:0000256" key="1">
    <source>
        <dbReference type="SAM" id="Coils"/>
    </source>
</evidence>
<evidence type="ECO:0000256" key="2">
    <source>
        <dbReference type="SAM" id="MobiDB-lite"/>
    </source>
</evidence>
<keyword evidence="5" id="KW-1185">Reference proteome</keyword>
<comment type="caution">
    <text evidence="4">The sequence shown here is derived from an EMBL/GenBank/DDBJ whole genome shotgun (WGS) entry which is preliminary data.</text>
</comment>
<dbReference type="PROSITE" id="PS50913">
    <property type="entry name" value="GRIP"/>
    <property type="match status" value="1"/>
</dbReference>
<name>A0A9W6T7B4_CANBO</name>
<protein>
    <submittedName>
        <fullName evidence="4">Unnamed protein product</fullName>
    </submittedName>
</protein>
<evidence type="ECO:0000313" key="5">
    <source>
        <dbReference type="Proteomes" id="UP001165120"/>
    </source>
</evidence>
<feature type="domain" description="GRIP" evidence="3">
    <location>
        <begin position="326"/>
        <end position="374"/>
    </location>
</feature>
<dbReference type="SMART" id="SM00755">
    <property type="entry name" value="Grip"/>
    <property type="match status" value="1"/>
</dbReference>
<dbReference type="InterPro" id="IPR000237">
    <property type="entry name" value="GRIP_dom"/>
</dbReference>
<dbReference type="AlphaFoldDB" id="A0A9W6T7B4"/>
<keyword evidence="1" id="KW-0175">Coiled coil</keyword>
<accession>A0A9W6T7B4</accession>
<evidence type="ECO:0000313" key="4">
    <source>
        <dbReference type="EMBL" id="GME78044.1"/>
    </source>
</evidence>
<dbReference type="EMBL" id="BSXN01002922">
    <property type="protein sequence ID" value="GME78044.1"/>
    <property type="molecule type" value="Genomic_DNA"/>
</dbReference>
<feature type="compositionally biased region" description="Polar residues" evidence="2">
    <location>
        <begin position="276"/>
        <end position="323"/>
    </location>
</feature>
<gene>
    <name evidence="4" type="ORF">Cboi02_000570200</name>
</gene>
<feature type="region of interest" description="Disordered" evidence="2">
    <location>
        <begin position="265"/>
        <end position="328"/>
    </location>
</feature>
<feature type="coiled-coil region" evidence="1">
    <location>
        <begin position="216"/>
        <end position="250"/>
    </location>
</feature>
<evidence type="ECO:0000259" key="3">
    <source>
        <dbReference type="PROSITE" id="PS50913"/>
    </source>
</evidence>
<sequence>MLENKNVLTTKNEKIMHDYNEVMLRLNKVTAENNRLVKNVEELNDKYNELKDSKQTSTEKVDSIKNRCEELSMRCRESETRVEMLEEELADTRSMLQERTRETGTMRKLLMDSEESNDQKMKEITAKLNRLFEEKEKIETDSTLSIKRKQREIDEIKMKLEAMENEIETLKIEKDAMAKELQKAKELGANTANSLQHQKDISNDQISVQLTNDKLLDGLRESLTESEGRVRELESLVGVLKRNNEESSEKLVRVYKKYKVLSQQYKATRSHRRESVNSVDSSSPMNSRKGSMVNMSISEDQQSPQNGLSSRDTAAGVSNSNKASNEESYKEKVEYIKNVLLGFLEHKEQRAMLLPVVKTLLLLDNNDEKRFLSSIAS</sequence>